<dbReference type="PANTHER" id="PTHR10933:SF9">
    <property type="entry name" value="IMMUNOGLOBULIN-BINDING PROTEIN 1"/>
    <property type="match status" value="1"/>
</dbReference>
<dbReference type="GeneID" id="19014590"/>
<feature type="region of interest" description="Disordered" evidence="1">
    <location>
        <begin position="418"/>
        <end position="472"/>
    </location>
</feature>
<dbReference type="OrthoDB" id="10261753at2759"/>
<protein>
    <submittedName>
        <fullName evidence="2">Uncharacterized protein</fullName>
    </submittedName>
</protein>
<dbReference type="InterPro" id="IPR038511">
    <property type="entry name" value="TAP42/TAP46-like_sf"/>
</dbReference>
<dbReference type="GO" id="GO:0005829">
    <property type="term" value="C:cytosol"/>
    <property type="evidence" value="ECO:0007669"/>
    <property type="project" value="TreeGrafter"/>
</dbReference>
<dbReference type="GO" id="GO:0009966">
    <property type="term" value="P:regulation of signal transduction"/>
    <property type="evidence" value="ECO:0007669"/>
    <property type="project" value="InterPro"/>
</dbReference>
<name>K8F1M1_9CHLO</name>
<organism evidence="2 3">
    <name type="scientific">Bathycoccus prasinos</name>
    <dbReference type="NCBI Taxonomy" id="41875"/>
    <lineage>
        <taxon>Eukaryota</taxon>
        <taxon>Viridiplantae</taxon>
        <taxon>Chlorophyta</taxon>
        <taxon>Mamiellophyceae</taxon>
        <taxon>Mamiellales</taxon>
        <taxon>Bathycoccaceae</taxon>
        <taxon>Bathycoccus</taxon>
    </lineage>
</organism>
<sequence>MTRNTSSDEMETKSTKELFALAREKMTTRTSSGINGGGDNDGSFFLREAIEMFAEVFRRCDSAGCFDDDANNGGENEENFGGDNRRGGENVSTNDLKYALCLYFQGKCWQSMRTEFVPLIAGEAEGEEKKTTMVMNRELRVEHVLRGKECLERFLRFASAARFLPRGFEKDARAAAGLIEEEEEDDDDDDDDDGGTTREAMMTPEAKRTMKVKRFKKQSELRRKLEEMEKSGVVDRCARVKSRTAEEEEEEEGEEEADEEKVREYWFAMIEKAVLDSIEMIEGSKEEVALLTGVSEDEVRRIVQGGEKKQQRGGEEESSSSRIPGELLKAIASLESNKNNNGTNGRNGMMNRSAPPAGTSAPTVAIPSLPSSLFANRKESVVRDARSALFRPSHILPTMSIEEAGEIELRELMERTALSKEREKRKSVLESAKTEDELSDEKLYEKRRWDDWKDDNPFGAGNSRRTPTGNNR</sequence>
<feature type="compositionally biased region" description="Low complexity" evidence="1">
    <location>
        <begin position="337"/>
        <end position="352"/>
    </location>
</feature>
<dbReference type="KEGG" id="bpg:Bathy07g01000"/>
<feature type="region of interest" description="Disordered" evidence="1">
    <location>
        <begin position="177"/>
        <end position="210"/>
    </location>
</feature>
<feature type="compositionally biased region" description="Basic and acidic residues" evidence="1">
    <location>
        <begin position="418"/>
        <end position="456"/>
    </location>
</feature>
<dbReference type="Pfam" id="PF04177">
    <property type="entry name" value="TAP42"/>
    <property type="match status" value="1"/>
</dbReference>
<feature type="region of interest" description="Disordered" evidence="1">
    <location>
        <begin position="237"/>
        <end position="259"/>
    </location>
</feature>
<feature type="compositionally biased region" description="Polar residues" evidence="1">
    <location>
        <begin position="463"/>
        <end position="472"/>
    </location>
</feature>
<dbReference type="InterPro" id="IPR007304">
    <property type="entry name" value="TAP46-like"/>
</dbReference>
<dbReference type="RefSeq" id="XP_007511859.1">
    <property type="nucleotide sequence ID" value="XM_007511797.1"/>
</dbReference>
<proteinExistence type="predicted"/>
<evidence type="ECO:0000256" key="1">
    <source>
        <dbReference type="SAM" id="MobiDB-lite"/>
    </source>
</evidence>
<evidence type="ECO:0000313" key="3">
    <source>
        <dbReference type="Proteomes" id="UP000198341"/>
    </source>
</evidence>
<reference evidence="2 3" key="1">
    <citation type="submission" date="2011-10" db="EMBL/GenBank/DDBJ databases">
        <authorList>
            <person name="Genoscope - CEA"/>
        </authorList>
    </citation>
    <scope>NUCLEOTIDE SEQUENCE [LARGE SCALE GENOMIC DNA]</scope>
    <source>
        <strain evidence="2 3">RCC 1105</strain>
    </source>
</reference>
<feature type="region of interest" description="Disordered" evidence="1">
    <location>
        <begin position="304"/>
        <end position="364"/>
    </location>
</feature>
<dbReference type="STRING" id="41875.K8F1M1"/>
<dbReference type="Gene3D" id="1.25.40.540">
    <property type="entry name" value="TAP42-like family"/>
    <property type="match status" value="1"/>
</dbReference>
<gene>
    <name evidence="2" type="ORF">Bathy07g01000</name>
</gene>
<accession>K8F1M1</accession>
<dbReference type="AlphaFoldDB" id="K8F1M1"/>
<keyword evidence="3" id="KW-1185">Reference proteome</keyword>
<dbReference type="GO" id="GO:0035303">
    <property type="term" value="P:regulation of dephosphorylation"/>
    <property type="evidence" value="ECO:0007669"/>
    <property type="project" value="TreeGrafter"/>
</dbReference>
<feature type="compositionally biased region" description="Acidic residues" evidence="1">
    <location>
        <begin position="246"/>
        <end position="259"/>
    </location>
</feature>
<dbReference type="GO" id="GO:0051721">
    <property type="term" value="F:protein phosphatase 2A binding"/>
    <property type="evidence" value="ECO:0007669"/>
    <property type="project" value="TreeGrafter"/>
</dbReference>
<dbReference type="EMBL" id="FO082272">
    <property type="protein sequence ID" value="CCO65947.1"/>
    <property type="molecule type" value="Genomic_DNA"/>
</dbReference>
<dbReference type="Proteomes" id="UP000198341">
    <property type="component" value="Chromosome 7"/>
</dbReference>
<feature type="compositionally biased region" description="Basic and acidic residues" evidence="1">
    <location>
        <begin position="304"/>
        <end position="315"/>
    </location>
</feature>
<dbReference type="eggNOG" id="KOG2830">
    <property type="taxonomic scope" value="Eukaryota"/>
</dbReference>
<feature type="compositionally biased region" description="Acidic residues" evidence="1">
    <location>
        <begin position="179"/>
        <end position="194"/>
    </location>
</feature>
<evidence type="ECO:0000313" key="2">
    <source>
        <dbReference type="EMBL" id="CCO65947.1"/>
    </source>
</evidence>
<dbReference type="PANTHER" id="PTHR10933">
    <property type="entry name" value="IMMUNOGLOBULIN-BINDING PROTEIN 1"/>
    <property type="match status" value="1"/>
</dbReference>